<dbReference type="InterPro" id="IPR009003">
    <property type="entry name" value="Peptidase_S1_PA"/>
</dbReference>
<reference evidence="2 3" key="1">
    <citation type="submission" date="2014-04" db="EMBL/GenBank/DDBJ databases">
        <authorList>
            <consortium name="DOE Joint Genome Institute"/>
            <person name="Kuo A."/>
            <person name="Girlanda M."/>
            <person name="Perotto S."/>
            <person name="Kohler A."/>
            <person name="Nagy L.G."/>
            <person name="Floudas D."/>
            <person name="Copeland A."/>
            <person name="Barry K.W."/>
            <person name="Cichocki N."/>
            <person name="Veneault-Fourrey C."/>
            <person name="LaButti K."/>
            <person name="Lindquist E.A."/>
            <person name="Lipzen A."/>
            <person name="Lundell T."/>
            <person name="Morin E."/>
            <person name="Murat C."/>
            <person name="Sun H."/>
            <person name="Tunlid A."/>
            <person name="Henrissat B."/>
            <person name="Grigoriev I.V."/>
            <person name="Hibbett D.S."/>
            <person name="Martin F."/>
            <person name="Nordberg H.P."/>
            <person name="Cantor M.N."/>
            <person name="Hua S.X."/>
        </authorList>
    </citation>
    <scope>NUCLEOTIDE SEQUENCE [LARGE SCALE GENOMIC DNA]</scope>
    <source>
        <strain evidence="2 3">MUT 4182</strain>
    </source>
</reference>
<accession>A0A0C3LFK4</accession>
<dbReference type="EMBL" id="KN823181">
    <property type="protein sequence ID" value="KIO20232.1"/>
    <property type="molecule type" value="Genomic_DNA"/>
</dbReference>
<dbReference type="OrthoDB" id="5424209at2759"/>
<evidence type="ECO:0000313" key="3">
    <source>
        <dbReference type="Proteomes" id="UP000054248"/>
    </source>
</evidence>
<evidence type="ECO:0008006" key="4">
    <source>
        <dbReference type="Google" id="ProtNLM"/>
    </source>
</evidence>
<proteinExistence type="predicted"/>
<dbReference type="HOGENOM" id="CLU_024804_0_0_1"/>
<protein>
    <recommendedName>
        <fullName evidence="4">Peptidase S1 domain-containing protein</fullName>
    </recommendedName>
</protein>
<feature type="compositionally biased region" description="Low complexity" evidence="1">
    <location>
        <begin position="60"/>
        <end position="72"/>
    </location>
</feature>
<evidence type="ECO:0000256" key="1">
    <source>
        <dbReference type="SAM" id="MobiDB-lite"/>
    </source>
</evidence>
<name>A0A0C3LFK4_9AGAM</name>
<dbReference type="Proteomes" id="UP000054248">
    <property type="component" value="Unassembled WGS sequence"/>
</dbReference>
<evidence type="ECO:0000313" key="2">
    <source>
        <dbReference type="EMBL" id="KIO20232.1"/>
    </source>
</evidence>
<keyword evidence="3" id="KW-1185">Reference proteome</keyword>
<feature type="region of interest" description="Disordered" evidence="1">
    <location>
        <begin position="52"/>
        <end position="90"/>
    </location>
</feature>
<sequence length="599" mass="66007">MNRAMSQKGQRCPQAFFSSQPAAVSSELALCCPLVLTTEFYSLCVSVAESRGNDGPPLSPTSTLATSSVASSQGDVEDRDLQHGNLSPPSPSNVYPGAYTDFYGFPSFPLSIYKTGDAWPVPTGIEAYRVPREARPVGYHPIQEVWDSLGVTIYKYLDSQGIMWSSIDPVRFAEQGGIAGPLHLWIGIEPKTLSFDLAVTAAHHCKEILTEHKFGDVEIAFRESTVTRSVGPRLLDHGLVVDSALDLRSPFTSALGVQIAPLDTHYEGTGGLYFRESRDIHRLWLLTNRHVALPPSEFSNELYHLKKSSQPAREMIVLGPDAFTDAVQAIMNKIGQEVELVKYYKDERESLGEDANDRARNRFQRLVANAEEAIVELTALHSEITQSWMLPMHRKIGYVLYAPPISTAPAPELYTEDWAMLNLYVDKFVSEKFKGNIAPYDFVAKMHPHPTDQSSFKYPRGGLLQVTGVLSKEEIRKPTQLDANGEKCILAIKNGGKSGVTVGRATGIESFVRVNGPGGLTWTSREIAVYSYSKTDGPFSAPGDSGSIVVNWQGRIIGQIHAGAGSTDSTDVTYLTPFHWLLEQIKKAFPDAFLYQIQS</sequence>
<dbReference type="AlphaFoldDB" id="A0A0C3LFK4"/>
<dbReference type="SUPFAM" id="SSF50494">
    <property type="entry name" value="Trypsin-like serine proteases"/>
    <property type="match status" value="1"/>
</dbReference>
<reference evidence="3" key="2">
    <citation type="submission" date="2015-01" db="EMBL/GenBank/DDBJ databases">
        <title>Evolutionary Origins and Diversification of the Mycorrhizal Mutualists.</title>
        <authorList>
            <consortium name="DOE Joint Genome Institute"/>
            <consortium name="Mycorrhizal Genomics Consortium"/>
            <person name="Kohler A."/>
            <person name="Kuo A."/>
            <person name="Nagy L.G."/>
            <person name="Floudas D."/>
            <person name="Copeland A."/>
            <person name="Barry K.W."/>
            <person name="Cichocki N."/>
            <person name="Veneault-Fourrey C."/>
            <person name="LaButti K."/>
            <person name="Lindquist E.A."/>
            <person name="Lipzen A."/>
            <person name="Lundell T."/>
            <person name="Morin E."/>
            <person name="Murat C."/>
            <person name="Riley R."/>
            <person name="Ohm R."/>
            <person name="Sun H."/>
            <person name="Tunlid A."/>
            <person name="Henrissat B."/>
            <person name="Grigoriev I.V."/>
            <person name="Hibbett D.S."/>
            <person name="Martin F."/>
        </authorList>
    </citation>
    <scope>NUCLEOTIDE SEQUENCE [LARGE SCALE GENOMIC DNA]</scope>
    <source>
        <strain evidence="3">MUT 4182</strain>
    </source>
</reference>
<gene>
    <name evidence="2" type="ORF">M407DRAFT_30084</name>
</gene>
<organism evidence="2 3">
    <name type="scientific">Tulasnella calospora MUT 4182</name>
    <dbReference type="NCBI Taxonomy" id="1051891"/>
    <lineage>
        <taxon>Eukaryota</taxon>
        <taxon>Fungi</taxon>
        <taxon>Dikarya</taxon>
        <taxon>Basidiomycota</taxon>
        <taxon>Agaricomycotina</taxon>
        <taxon>Agaricomycetes</taxon>
        <taxon>Cantharellales</taxon>
        <taxon>Tulasnellaceae</taxon>
        <taxon>Tulasnella</taxon>
    </lineage>
</organism>